<name>W2S4D7_CYPE1</name>
<dbReference type="GO" id="GO:0006351">
    <property type="term" value="P:DNA-templated transcription"/>
    <property type="evidence" value="ECO:0007669"/>
    <property type="project" value="InterPro"/>
</dbReference>
<dbReference type="SMART" id="SM00355">
    <property type="entry name" value="ZnF_C2H2"/>
    <property type="match status" value="2"/>
</dbReference>
<dbReference type="eggNOG" id="KOG1721">
    <property type="taxonomic scope" value="Eukaryota"/>
</dbReference>
<dbReference type="VEuPathDB" id="FungiDB:HMPREF1541_01987"/>
<dbReference type="InterPro" id="IPR007219">
    <property type="entry name" value="XnlR_reg_dom"/>
</dbReference>
<dbReference type="AlphaFoldDB" id="W2S4D7"/>
<feature type="compositionally biased region" description="Polar residues" evidence="8">
    <location>
        <begin position="1"/>
        <end position="10"/>
    </location>
</feature>
<feature type="domain" description="C2H2-type" evidence="9">
    <location>
        <begin position="47"/>
        <end position="76"/>
    </location>
</feature>
<dbReference type="Pfam" id="PF04082">
    <property type="entry name" value="Fungal_trans"/>
    <property type="match status" value="1"/>
</dbReference>
<evidence type="ECO:0000256" key="2">
    <source>
        <dbReference type="ARBA" id="ARBA00022723"/>
    </source>
</evidence>
<keyword evidence="11" id="KW-1185">Reference proteome</keyword>
<evidence type="ECO:0000256" key="4">
    <source>
        <dbReference type="ARBA" id="ARBA00022771"/>
    </source>
</evidence>
<organism evidence="10 11">
    <name type="scientific">Cyphellophora europaea (strain CBS 101466)</name>
    <name type="common">Phialophora europaea</name>
    <dbReference type="NCBI Taxonomy" id="1220924"/>
    <lineage>
        <taxon>Eukaryota</taxon>
        <taxon>Fungi</taxon>
        <taxon>Dikarya</taxon>
        <taxon>Ascomycota</taxon>
        <taxon>Pezizomycotina</taxon>
        <taxon>Eurotiomycetes</taxon>
        <taxon>Chaetothyriomycetidae</taxon>
        <taxon>Chaetothyriales</taxon>
        <taxon>Cyphellophoraceae</taxon>
        <taxon>Cyphellophora</taxon>
    </lineage>
</organism>
<dbReference type="GO" id="GO:0000785">
    <property type="term" value="C:chromatin"/>
    <property type="evidence" value="ECO:0007669"/>
    <property type="project" value="TreeGrafter"/>
</dbReference>
<dbReference type="CDD" id="cd12148">
    <property type="entry name" value="fungal_TF_MHR"/>
    <property type="match status" value="1"/>
</dbReference>
<keyword evidence="5" id="KW-0862">Zinc</keyword>
<comment type="subcellular location">
    <subcellularLocation>
        <location evidence="1">Nucleus</location>
    </subcellularLocation>
</comment>
<evidence type="ECO:0000313" key="10">
    <source>
        <dbReference type="EMBL" id="ETN42829.1"/>
    </source>
</evidence>
<dbReference type="HOGENOM" id="CLU_006466_0_0_1"/>
<evidence type="ECO:0000256" key="6">
    <source>
        <dbReference type="ARBA" id="ARBA00023242"/>
    </source>
</evidence>
<dbReference type="GO" id="GO:0008270">
    <property type="term" value="F:zinc ion binding"/>
    <property type="evidence" value="ECO:0007669"/>
    <property type="project" value="UniProtKB-KW"/>
</dbReference>
<feature type="region of interest" description="Disordered" evidence="8">
    <location>
        <begin position="1"/>
        <end position="54"/>
    </location>
</feature>
<dbReference type="PANTHER" id="PTHR40626:SF11">
    <property type="entry name" value="ZINC FINGER PROTEIN YPR022C"/>
    <property type="match status" value="1"/>
</dbReference>
<evidence type="ECO:0000313" key="11">
    <source>
        <dbReference type="Proteomes" id="UP000030752"/>
    </source>
</evidence>
<feature type="compositionally biased region" description="Polar residues" evidence="8">
    <location>
        <begin position="199"/>
        <end position="215"/>
    </location>
</feature>
<dbReference type="RefSeq" id="XP_008714565.1">
    <property type="nucleotide sequence ID" value="XM_008716343.1"/>
</dbReference>
<dbReference type="STRING" id="1220924.W2S4D7"/>
<dbReference type="GO" id="GO:0000981">
    <property type="term" value="F:DNA-binding transcription factor activity, RNA polymerase II-specific"/>
    <property type="evidence" value="ECO:0007669"/>
    <property type="project" value="InterPro"/>
</dbReference>
<dbReference type="Proteomes" id="UP000030752">
    <property type="component" value="Unassembled WGS sequence"/>
</dbReference>
<feature type="compositionally biased region" description="Polar residues" evidence="8">
    <location>
        <begin position="106"/>
        <end position="127"/>
    </location>
</feature>
<evidence type="ECO:0000256" key="7">
    <source>
        <dbReference type="PROSITE-ProRule" id="PRU00042"/>
    </source>
</evidence>
<feature type="region of interest" description="Disordered" evidence="8">
    <location>
        <begin position="262"/>
        <end position="288"/>
    </location>
</feature>
<dbReference type="EMBL" id="KB822718">
    <property type="protein sequence ID" value="ETN42829.1"/>
    <property type="molecule type" value="Genomic_DNA"/>
</dbReference>
<evidence type="ECO:0000259" key="9">
    <source>
        <dbReference type="PROSITE" id="PS50157"/>
    </source>
</evidence>
<dbReference type="Gene3D" id="3.30.160.60">
    <property type="entry name" value="Classic Zinc Finger"/>
    <property type="match status" value="1"/>
</dbReference>
<feature type="region of interest" description="Disordered" evidence="8">
    <location>
        <begin position="183"/>
        <end position="249"/>
    </location>
</feature>
<keyword evidence="6" id="KW-0539">Nucleus</keyword>
<keyword evidence="2" id="KW-0479">Metal-binding</keyword>
<dbReference type="Pfam" id="PF00096">
    <property type="entry name" value="zf-C2H2"/>
    <property type="match status" value="1"/>
</dbReference>
<dbReference type="GO" id="GO:0000978">
    <property type="term" value="F:RNA polymerase II cis-regulatory region sequence-specific DNA binding"/>
    <property type="evidence" value="ECO:0007669"/>
    <property type="project" value="InterPro"/>
</dbReference>
<evidence type="ECO:0000256" key="3">
    <source>
        <dbReference type="ARBA" id="ARBA00022737"/>
    </source>
</evidence>
<dbReference type="PROSITE" id="PS50157">
    <property type="entry name" value="ZINC_FINGER_C2H2_2"/>
    <property type="match status" value="2"/>
</dbReference>
<dbReference type="InParanoid" id="W2S4D7"/>
<dbReference type="InterPro" id="IPR051059">
    <property type="entry name" value="VerF-like"/>
</dbReference>
<keyword evidence="4 7" id="KW-0863">Zinc-finger</keyword>
<sequence length="1015" mass="112228">MEAASTSHYHTFSAIPPGLTRSELKNGQGSVPKKKPSRRRPNTGRRFQCNHDGCGKTYSRAEHLQRHQLNHSPKGLFSCDYAGCDLTFVRKDLRDRHRKRHRHPSPSGSFGQPTVQETPSKLSTGGSDNERTPGAVGLRTLSSDSGRRPSLTAATSSVSFPARSTAGFDGFNANPYSGANPLNSSNGELGFPNLERKTSITPGETINHHATSSVGRPSMRFSHSHGSIPAVNPGPKQLSPQSECDSHRPGVLAGFKLSESMSMTADSSQKAMDLTQTRSSKFGPSQQQNYIQGVGTPGQGTGQQQRSSTATAASTFNAPFVTPDLAMSYETPIIDDPSLGISPSGRTDEFTSWLFDQNGGASHPSHASSNIYHYQPNVFGQIYSDEMPSTLFDQFADVPDEPDPMTSTDFLLPAKEPGLSDWKRRHLVSIIQGRFFASGNSGLATKQQIFGGNDDDAGHLLNMNSFQIYLASYWTRFHDQFPLLHRATFIPDQIHDCLLLTVIVVGASLLDDTQHGSTFCDAAARLASVVAWSLRWQILTDADSGPPAKLWVLQSLAILEFYEKMNATRALHERAHVHFAATLTLMRRGSALIGDHSIPPSRDEVATQVDDNDAFASDKWWNHWVAQEATRRAAFGAFFLDALHATMFGHAATMVIHEIHLPLPCDDTLWSAGTASEVGRIEFSLYTNGIKPTMFLTGVKRTLSCQKVRTNPFGRIILMAGLLSIAWHMHQKELYRSTLEERSVGMPEGWKAQLLKAFDWWKQDFDDSFSHMRKSGIDAGKTGFSQERALTSQHLATGLYHMGHIAIQVDMPDLCILAGAKVLLGRVITKSDYERVHLKLKQWVSTASARHAVHYSIQYLKLTLLDPESGQLSDSGRRSSSQVWDAAFRGGPNSPDIVLIRPWTMYYSALVLWTYGYLLDGPLRPFPESSAKPRALDSDIAQQTPEQIQQMEHDAKTYLHAMGRFTHPNGLQNVTNSRNKVVGLMGVVLTALESSRWELLHEARQRLHSCVDQLR</sequence>
<protein>
    <recommendedName>
        <fullName evidence="9">C2H2-type domain-containing protein</fullName>
    </recommendedName>
</protein>
<dbReference type="PANTHER" id="PTHR40626">
    <property type="entry name" value="MIP31509P"/>
    <property type="match status" value="1"/>
</dbReference>
<feature type="domain" description="C2H2-type" evidence="9">
    <location>
        <begin position="77"/>
        <end position="106"/>
    </location>
</feature>
<dbReference type="GeneID" id="19969326"/>
<dbReference type="FunCoup" id="W2S4D7">
    <property type="interactions" value="14"/>
</dbReference>
<reference evidence="10 11" key="1">
    <citation type="submission" date="2013-03" db="EMBL/GenBank/DDBJ databases">
        <title>The Genome Sequence of Phialophora europaea CBS 101466.</title>
        <authorList>
            <consortium name="The Broad Institute Genomics Platform"/>
            <person name="Cuomo C."/>
            <person name="de Hoog S."/>
            <person name="Gorbushina A."/>
            <person name="Walker B."/>
            <person name="Young S.K."/>
            <person name="Zeng Q."/>
            <person name="Gargeya S."/>
            <person name="Fitzgerald M."/>
            <person name="Haas B."/>
            <person name="Abouelleil A."/>
            <person name="Allen A.W."/>
            <person name="Alvarado L."/>
            <person name="Arachchi H.M."/>
            <person name="Berlin A.M."/>
            <person name="Chapman S.B."/>
            <person name="Gainer-Dewar J."/>
            <person name="Goldberg J."/>
            <person name="Griggs A."/>
            <person name="Gujja S."/>
            <person name="Hansen M."/>
            <person name="Howarth C."/>
            <person name="Imamovic A."/>
            <person name="Ireland A."/>
            <person name="Larimer J."/>
            <person name="McCowan C."/>
            <person name="Murphy C."/>
            <person name="Pearson M."/>
            <person name="Poon T.W."/>
            <person name="Priest M."/>
            <person name="Roberts A."/>
            <person name="Saif S."/>
            <person name="Shea T."/>
            <person name="Sisk P."/>
            <person name="Sykes S."/>
            <person name="Wortman J."/>
            <person name="Nusbaum C."/>
            <person name="Birren B."/>
        </authorList>
    </citation>
    <scope>NUCLEOTIDE SEQUENCE [LARGE SCALE GENOMIC DNA]</scope>
    <source>
        <strain evidence="10 11">CBS 101466</strain>
    </source>
</reference>
<keyword evidence="3" id="KW-0677">Repeat</keyword>
<evidence type="ECO:0000256" key="5">
    <source>
        <dbReference type="ARBA" id="ARBA00022833"/>
    </source>
</evidence>
<gene>
    <name evidence="10" type="ORF">HMPREF1541_01987</name>
</gene>
<dbReference type="PROSITE" id="PS00028">
    <property type="entry name" value="ZINC_FINGER_C2H2_1"/>
    <property type="match status" value="2"/>
</dbReference>
<dbReference type="SUPFAM" id="SSF57667">
    <property type="entry name" value="beta-beta-alpha zinc fingers"/>
    <property type="match status" value="1"/>
</dbReference>
<feature type="compositionally biased region" description="Basic residues" evidence="8">
    <location>
        <begin position="32"/>
        <end position="43"/>
    </location>
</feature>
<dbReference type="InterPro" id="IPR013087">
    <property type="entry name" value="Znf_C2H2_type"/>
</dbReference>
<evidence type="ECO:0000256" key="8">
    <source>
        <dbReference type="SAM" id="MobiDB-lite"/>
    </source>
</evidence>
<dbReference type="GO" id="GO:0005634">
    <property type="term" value="C:nucleus"/>
    <property type="evidence" value="ECO:0007669"/>
    <property type="project" value="UniProtKB-SubCell"/>
</dbReference>
<feature type="region of interest" description="Disordered" evidence="8">
    <location>
        <begin position="95"/>
        <end position="158"/>
    </location>
</feature>
<accession>W2S4D7</accession>
<evidence type="ECO:0000256" key="1">
    <source>
        <dbReference type="ARBA" id="ARBA00004123"/>
    </source>
</evidence>
<dbReference type="OrthoDB" id="1405595at2759"/>
<dbReference type="InterPro" id="IPR036236">
    <property type="entry name" value="Znf_C2H2_sf"/>
</dbReference>
<proteinExistence type="predicted"/>